<dbReference type="FunFam" id="3.40.50.1100:FF:000005">
    <property type="entry name" value="Threonine dehydratase catabolic"/>
    <property type="match status" value="1"/>
</dbReference>
<dbReference type="NCBIfam" id="TIGR01127">
    <property type="entry name" value="ilvA_1Cterm"/>
    <property type="match status" value="1"/>
</dbReference>
<dbReference type="FunFam" id="3.40.50.1100:FF:000007">
    <property type="entry name" value="L-threonine dehydratase catabolic TdcB"/>
    <property type="match status" value="1"/>
</dbReference>
<evidence type="ECO:0000256" key="4">
    <source>
        <dbReference type="ARBA" id="ARBA00023239"/>
    </source>
</evidence>
<dbReference type="PANTHER" id="PTHR48078">
    <property type="entry name" value="THREONINE DEHYDRATASE, MITOCHONDRIAL-RELATED"/>
    <property type="match status" value="1"/>
</dbReference>
<comment type="cofactor">
    <cofactor evidence="1">
        <name>pyridoxal 5'-phosphate</name>
        <dbReference type="ChEBI" id="CHEBI:597326"/>
    </cofactor>
</comment>
<dbReference type="GO" id="GO:0003941">
    <property type="term" value="F:L-serine ammonia-lyase activity"/>
    <property type="evidence" value="ECO:0007669"/>
    <property type="project" value="UniProtKB-EC"/>
</dbReference>
<dbReference type="CDD" id="cd01562">
    <property type="entry name" value="Thr-dehyd"/>
    <property type="match status" value="1"/>
</dbReference>
<feature type="domain" description="ACT" evidence="6">
    <location>
        <begin position="328"/>
        <end position="403"/>
    </location>
</feature>
<comment type="similarity">
    <text evidence="2">Belongs to the serine/threonine dehydratase family.</text>
</comment>
<protein>
    <submittedName>
        <fullName evidence="7">Threonine ammonia-lyase</fullName>
        <ecNumber evidence="7">4.3.1.19</ecNumber>
    </submittedName>
</protein>
<dbReference type="GO" id="GO:0004794">
    <property type="term" value="F:threonine deaminase activity"/>
    <property type="evidence" value="ECO:0007669"/>
    <property type="project" value="UniProtKB-EC"/>
</dbReference>
<dbReference type="GO" id="GO:0006567">
    <property type="term" value="P:L-threonine catabolic process"/>
    <property type="evidence" value="ECO:0007669"/>
    <property type="project" value="InterPro"/>
</dbReference>
<dbReference type="Proteomes" id="UP000515312">
    <property type="component" value="Chromosome"/>
</dbReference>
<gene>
    <name evidence="7" type="ORF">H7849_25740</name>
</gene>
<reference evidence="7 8" key="1">
    <citation type="submission" date="2020-08" db="EMBL/GenBank/DDBJ databases">
        <title>Edaphobacter telluris sp. nov. and Acidobacterium dinghuensis sp. nov., two acidobacteria isolated from forest soil.</title>
        <authorList>
            <person name="Fu J."/>
            <person name="Qiu L."/>
        </authorList>
    </citation>
    <scope>NUCLEOTIDE SEQUENCE [LARGE SCALE GENOMIC DNA]</scope>
    <source>
        <strain evidence="7">4Y35</strain>
    </source>
</reference>
<name>A0A7G8BIH0_9BACT</name>
<sequence>MSVSLQDVRAARARIRDFIYRSPAQRSAALSEMTGQQVFLKLDNLQRTGAFKERGALNKILTLSDSEKSRGVIAASAGNHAQAVAFHAMQHGIKARIVMPLMTPLVKVSSTAAFGAEVVLHGTNYDEACTEALRQGDVEEMTFLHPFDDAEVIAGQGTIGLELLEQVDALEAVVVPIGGGGLISGVACAIKESNPKIRVVGVQTERLPSMLRAAEAGKPVTVPAEATIADGIAVRRAGEQTLGLVQRYVDEIVTVDEEEIAKAILILLEREKTLAEGAGAVGLAALLQRKTSLNGRRTAVLVGGGNIDVSLLAKIIERGLVKDGRRTRLRIHLTDRPGALHQLTKILADVRANIVQTSHDRAYYGVNLGDTVIDFTLETRGYEHIREIADVLTAAGYRHERIE</sequence>
<dbReference type="InterPro" id="IPR005789">
    <property type="entry name" value="Thr_deHydtase_catblc"/>
</dbReference>
<dbReference type="GO" id="GO:0009097">
    <property type="term" value="P:isoleucine biosynthetic process"/>
    <property type="evidence" value="ECO:0007669"/>
    <property type="project" value="TreeGrafter"/>
</dbReference>
<dbReference type="InterPro" id="IPR036052">
    <property type="entry name" value="TrpB-like_PALP_sf"/>
</dbReference>
<dbReference type="InterPro" id="IPR045865">
    <property type="entry name" value="ACT-like_dom_sf"/>
</dbReference>
<dbReference type="Gene3D" id="3.40.50.1100">
    <property type="match status" value="2"/>
</dbReference>
<dbReference type="CDD" id="cd04886">
    <property type="entry name" value="ACT_ThrD-II-like"/>
    <property type="match status" value="1"/>
</dbReference>
<dbReference type="GO" id="GO:0030170">
    <property type="term" value="F:pyridoxal phosphate binding"/>
    <property type="evidence" value="ECO:0007669"/>
    <property type="project" value="UniProtKB-ARBA"/>
</dbReference>
<proteinExistence type="inferred from homology"/>
<dbReference type="InterPro" id="IPR001926">
    <property type="entry name" value="TrpB-like_PALP"/>
</dbReference>
<dbReference type="PANTHER" id="PTHR48078:SF6">
    <property type="entry name" value="L-THREONINE DEHYDRATASE CATABOLIC TDCB"/>
    <property type="match status" value="1"/>
</dbReference>
<evidence type="ECO:0000256" key="2">
    <source>
        <dbReference type="ARBA" id="ARBA00010869"/>
    </source>
</evidence>
<dbReference type="EC" id="4.3.1.19" evidence="7"/>
<dbReference type="GO" id="GO:0006565">
    <property type="term" value="P:L-serine catabolic process"/>
    <property type="evidence" value="ECO:0007669"/>
    <property type="project" value="TreeGrafter"/>
</dbReference>
<dbReference type="SUPFAM" id="SSF55021">
    <property type="entry name" value="ACT-like"/>
    <property type="match status" value="1"/>
</dbReference>
<dbReference type="Pfam" id="PF00291">
    <property type="entry name" value="PALP"/>
    <property type="match status" value="1"/>
</dbReference>
<dbReference type="Gene3D" id="3.30.70.260">
    <property type="match status" value="1"/>
</dbReference>
<accession>A0A7G8BIH0</accession>
<dbReference type="PROSITE" id="PS51671">
    <property type="entry name" value="ACT"/>
    <property type="match status" value="1"/>
</dbReference>
<dbReference type="KEGG" id="adin:H7849_25740"/>
<evidence type="ECO:0000313" key="8">
    <source>
        <dbReference type="Proteomes" id="UP000515312"/>
    </source>
</evidence>
<dbReference type="InterPro" id="IPR050147">
    <property type="entry name" value="Ser/Thr_Dehydratase"/>
</dbReference>
<dbReference type="EMBL" id="CP060394">
    <property type="protein sequence ID" value="QNI32340.1"/>
    <property type="molecule type" value="Genomic_DNA"/>
</dbReference>
<evidence type="ECO:0000256" key="3">
    <source>
        <dbReference type="ARBA" id="ARBA00022898"/>
    </source>
</evidence>
<keyword evidence="8" id="KW-1185">Reference proteome</keyword>
<dbReference type="SUPFAM" id="SSF53686">
    <property type="entry name" value="Tryptophan synthase beta subunit-like PLP-dependent enzymes"/>
    <property type="match status" value="1"/>
</dbReference>
<keyword evidence="4 7" id="KW-0456">Lyase</keyword>
<comment type="catalytic activity">
    <reaction evidence="5">
        <text>L-serine = pyruvate + NH4(+)</text>
        <dbReference type="Rhea" id="RHEA:19169"/>
        <dbReference type="ChEBI" id="CHEBI:15361"/>
        <dbReference type="ChEBI" id="CHEBI:28938"/>
        <dbReference type="ChEBI" id="CHEBI:33384"/>
        <dbReference type="EC" id="4.3.1.17"/>
    </reaction>
</comment>
<keyword evidence="3" id="KW-0663">Pyridoxal phosphate</keyword>
<evidence type="ECO:0000256" key="5">
    <source>
        <dbReference type="ARBA" id="ARBA00049406"/>
    </source>
</evidence>
<dbReference type="RefSeq" id="WP_186743295.1">
    <property type="nucleotide sequence ID" value="NZ_CP060394.1"/>
</dbReference>
<dbReference type="AlphaFoldDB" id="A0A7G8BIH0"/>
<dbReference type="InterPro" id="IPR002912">
    <property type="entry name" value="ACT_dom"/>
</dbReference>
<dbReference type="InterPro" id="IPR044561">
    <property type="entry name" value="ACT_ThrD-II-like"/>
</dbReference>
<evidence type="ECO:0000313" key="7">
    <source>
        <dbReference type="EMBL" id="QNI32340.1"/>
    </source>
</evidence>
<evidence type="ECO:0000259" key="6">
    <source>
        <dbReference type="PROSITE" id="PS51671"/>
    </source>
</evidence>
<evidence type="ECO:0000256" key="1">
    <source>
        <dbReference type="ARBA" id="ARBA00001933"/>
    </source>
</evidence>
<organism evidence="7 8">
    <name type="scientific">Alloacidobacterium dinghuense</name>
    <dbReference type="NCBI Taxonomy" id="2763107"/>
    <lineage>
        <taxon>Bacteria</taxon>
        <taxon>Pseudomonadati</taxon>
        <taxon>Acidobacteriota</taxon>
        <taxon>Terriglobia</taxon>
        <taxon>Terriglobales</taxon>
        <taxon>Acidobacteriaceae</taxon>
        <taxon>Alloacidobacterium</taxon>
    </lineage>
</organism>